<dbReference type="Gramene" id="TraesCS2B02G624400.1">
    <property type="protein sequence ID" value="TraesCS2B02G624400.1.cds1"/>
    <property type="gene ID" value="TraesCS2B02G624400"/>
</dbReference>
<dbReference type="FunFam" id="3.40.50.2000:FF:000020">
    <property type="entry name" value="Glycosyltransferase"/>
    <property type="match status" value="1"/>
</dbReference>
<evidence type="ECO:0000313" key="6">
    <source>
        <dbReference type="Proteomes" id="UP000019116"/>
    </source>
</evidence>
<dbReference type="Gramene" id="TraesNOR2B03G01095840.1">
    <property type="protein sequence ID" value="TraesNOR2B03G01095840.1.CDS1"/>
    <property type="gene ID" value="TraesNOR2B03G01095840"/>
</dbReference>
<dbReference type="AlphaFoldDB" id="A0A3B6CHH8"/>
<dbReference type="OMA" id="TERHECL"/>
<dbReference type="GO" id="GO:0016757">
    <property type="term" value="F:glycosyltransferase activity"/>
    <property type="evidence" value="ECO:0000318"/>
    <property type="project" value="GO_Central"/>
</dbReference>
<keyword evidence="2 3" id="KW-0808">Transferase</keyword>
<comment type="similarity">
    <text evidence="1 3">Belongs to the UDP-glycosyltransferase family.</text>
</comment>
<dbReference type="Gramene" id="TraesSTAUn03G04546260.1">
    <property type="protein sequence ID" value="TraesSTAUn03G04546260.1.CDS1"/>
    <property type="gene ID" value="TraesSTAUn03G04546260"/>
</dbReference>
<reference evidence="5" key="1">
    <citation type="submission" date="2018-08" db="EMBL/GenBank/DDBJ databases">
        <authorList>
            <person name="Rossello M."/>
        </authorList>
    </citation>
    <scope>NUCLEOTIDE SEQUENCE [LARGE SCALE GENOMIC DNA]</scope>
    <source>
        <strain evidence="5">cv. Chinese Spring</strain>
    </source>
</reference>
<dbReference type="STRING" id="4565.A0A3B6CHH8"/>
<dbReference type="PANTHER" id="PTHR48048">
    <property type="entry name" value="GLYCOSYLTRANSFERASE"/>
    <property type="match status" value="1"/>
</dbReference>
<evidence type="ECO:0000256" key="3">
    <source>
        <dbReference type="RuleBase" id="RU003718"/>
    </source>
</evidence>
<sequence length="493" mass="53279">MTTVQNNNTTPTSLGDNNARTKLVVIYAPPGMAGHLFPTVEFGKLLVAQGLEVTVVLSGVGDADDLTRIRAANPSLSFHCLPTPMLPSAGADSFEAKVFGLAHASLPDLRDFLRSASPAALVIDFFCASAFDVGAELGIPTYFFLTTCISVVAFGLYQPAMDEQTTLSFRDLGGDLVHAPGLPPIPADHLPAFTLDRNSLSTKLFRDVPHQLCNSQGIIVNSCRSLEPRAVDAIVSGLCTPGRPTPPLYCIGPLIKPKEVGVGTERHECLAWLDGQPKASVVFLCFGSSGRFGTEQIKQMAAGLETSGQRFLWVVRRPVTGDEHHQLAVDELDLDALFPTGFLHRTRERGLVVMSWAPQRDVLAHGAVGGFVTHCGWNSVMEAVMAGVPMLAWPLYAEQRMNKLFLVEGMQLAVAMEGYDKQMVEAEEVAAKVRWLIESDGGRELRQRTHAAMRVAKDALDKAGESTTALVHLARQWKNADHDATAACGLIID</sequence>
<proteinExistence type="inferred from homology"/>
<dbReference type="SMR" id="A0A3B6CHH8"/>
<keyword evidence="3" id="KW-0328">Glycosyltransferase</keyword>
<keyword evidence="6" id="KW-1185">Reference proteome</keyword>
<evidence type="ECO:0000256" key="2">
    <source>
        <dbReference type="ARBA" id="ARBA00022679"/>
    </source>
</evidence>
<dbReference type="PaxDb" id="4565-Traes_2BL_924E64598.1"/>
<dbReference type="SUPFAM" id="SSF53756">
    <property type="entry name" value="UDP-Glycosyltransferase/glycogen phosphorylase"/>
    <property type="match status" value="1"/>
</dbReference>
<dbReference type="Gene3D" id="3.40.50.2000">
    <property type="entry name" value="Glycogen Phosphorylase B"/>
    <property type="match status" value="2"/>
</dbReference>
<dbReference type="PANTHER" id="PTHR48048:SF3">
    <property type="entry name" value="GLYCOSYLTRANSFERASE"/>
    <property type="match status" value="1"/>
</dbReference>
<dbReference type="Gramene" id="TraesLDM2B03G01080860.1">
    <property type="protein sequence ID" value="TraesLDM2B03G01080860.1.CDS1"/>
    <property type="gene ID" value="TraesLDM2B03G01080860"/>
</dbReference>
<dbReference type="EC" id="2.4.1.-" evidence="4"/>
<accession>A0A3B6CHH8</accession>
<evidence type="ECO:0000256" key="4">
    <source>
        <dbReference type="RuleBase" id="RU362057"/>
    </source>
</evidence>
<gene>
    <name evidence="5" type="primary">LOC123042976</name>
</gene>
<dbReference type="InterPro" id="IPR035595">
    <property type="entry name" value="UDP_glycos_trans_CS"/>
</dbReference>
<dbReference type="CDD" id="cd03784">
    <property type="entry name" value="GT1_Gtf-like"/>
    <property type="match status" value="1"/>
</dbReference>
<dbReference type="Gramene" id="TraesWEE_scaffold_023449_01G000600.1">
    <property type="protein sequence ID" value="TraesWEE_scaffold_023449_01G000600.1"/>
    <property type="gene ID" value="TraesWEE_scaffold_023449_01G000600"/>
</dbReference>
<dbReference type="InterPro" id="IPR050481">
    <property type="entry name" value="UDP-glycosyltransf_plant"/>
</dbReference>
<dbReference type="Gramene" id="TraesLDM2B03G01080880.1">
    <property type="protein sequence ID" value="TraesLDM2B03G01080880.1.CDS1"/>
    <property type="gene ID" value="TraesLDM2B03G01080880"/>
</dbReference>
<dbReference type="RefSeq" id="XP_044321244.1">
    <property type="nucleotide sequence ID" value="XM_044465309.1"/>
</dbReference>
<dbReference type="GO" id="GO:0035251">
    <property type="term" value="F:UDP-glucosyltransferase activity"/>
    <property type="evidence" value="ECO:0007669"/>
    <property type="project" value="InterPro"/>
</dbReference>
<dbReference type="Gramene" id="TraesCS2B03G1558000.1">
    <property type="protein sequence ID" value="TraesCS2B03G1558000.1.CDS1"/>
    <property type="gene ID" value="TraesCS2B03G1558000"/>
</dbReference>
<organism evidence="5">
    <name type="scientific">Triticum aestivum</name>
    <name type="common">Wheat</name>
    <dbReference type="NCBI Taxonomy" id="4565"/>
    <lineage>
        <taxon>Eukaryota</taxon>
        <taxon>Viridiplantae</taxon>
        <taxon>Streptophyta</taxon>
        <taxon>Embryophyta</taxon>
        <taxon>Tracheophyta</taxon>
        <taxon>Spermatophyta</taxon>
        <taxon>Magnoliopsida</taxon>
        <taxon>Liliopsida</taxon>
        <taxon>Poales</taxon>
        <taxon>Poaceae</taxon>
        <taxon>BOP clade</taxon>
        <taxon>Pooideae</taxon>
        <taxon>Triticodae</taxon>
        <taxon>Triticeae</taxon>
        <taxon>Triticinae</taxon>
        <taxon>Triticum</taxon>
    </lineage>
</organism>
<dbReference type="GeneID" id="123042976"/>
<dbReference type="Gramene" id="TraesSTA2B03G01069830.1">
    <property type="protein sequence ID" value="TraesSTA2B03G01069830.1.CDS1"/>
    <property type="gene ID" value="TraesSTA2B03G01069830"/>
</dbReference>
<dbReference type="PROSITE" id="PS00375">
    <property type="entry name" value="UDPGT"/>
    <property type="match status" value="1"/>
</dbReference>
<dbReference type="Pfam" id="PF00201">
    <property type="entry name" value="UDPGT"/>
    <property type="match status" value="1"/>
</dbReference>
<evidence type="ECO:0000313" key="5">
    <source>
        <dbReference type="EnsemblPlants" id="TraesCS2B02G624400.1.cds1"/>
    </source>
</evidence>
<evidence type="ECO:0000256" key="1">
    <source>
        <dbReference type="ARBA" id="ARBA00009995"/>
    </source>
</evidence>
<dbReference type="OrthoDB" id="5835829at2759"/>
<dbReference type="InterPro" id="IPR002213">
    <property type="entry name" value="UDP_glucos_trans"/>
</dbReference>
<dbReference type="EnsemblPlants" id="TraesCS2B02G624400.1">
    <property type="protein sequence ID" value="TraesCS2B02G624400.1.cds1"/>
    <property type="gene ID" value="TraesCS2B02G624400"/>
</dbReference>
<dbReference type="Proteomes" id="UP000019116">
    <property type="component" value="Chromosome 2B"/>
</dbReference>
<protein>
    <recommendedName>
        <fullName evidence="4">Glycosyltransferase</fullName>
        <ecNumber evidence="4">2.4.1.-</ecNumber>
    </recommendedName>
</protein>
<reference evidence="5" key="2">
    <citation type="submission" date="2018-10" db="UniProtKB">
        <authorList>
            <consortium name="EnsemblPlants"/>
        </authorList>
    </citation>
    <scope>IDENTIFICATION</scope>
</reference>
<name>A0A3B6CHH8_WHEAT</name>